<feature type="domain" description="Thiamine pyrophosphate enzyme N-terminal TPP-binding" evidence="6">
    <location>
        <begin position="9"/>
        <end position="130"/>
    </location>
</feature>
<evidence type="ECO:0000256" key="3">
    <source>
        <dbReference type="RuleBase" id="RU362132"/>
    </source>
</evidence>
<feature type="domain" description="Thiamine pyrophosphate enzyme TPP-binding" evidence="5">
    <location>
        <begin position="410"/>
        <end position="560"/>
    </location>
</feature>
<evidence type="ECO:0000256" key="2">
    <source>
        <dbReference type="ARBA" id="ARBA00023052"/>
    </source>
</evidence>
<evidence type="ECO:0000313" key="8">
    <source>
        <dbReference type="Proteomes" id="UP000706039"/>
    </source>
</evidence>
<comment type="caution">
    <text evidence="7">The sequence shown here is derived from an EMBL/GenBank/DDBJ whole genome shotgun (WGS) entry which is preliminary data.</text>
</comment>
<reference evidence="7 8" key="1">
    <citation type="submission" date="2021-08" db="EMBL/GenBank/DDBJ databases">
        <authorList>
            <person name="Tuo L."/>
        </authorList>
    </citation>
    <scope>NUCLEOTIDE SEQUENCE [LARGE SCALE GENOMIC DNA]</scope>
    <source>
        <strain evidence="7 8">JCM 31229</strain>
    </source>
</reference>
<dbReference type="Pfam" id="PF02776">
    <property type="entry name" value="TPP_enzyme_N"/>
    <property type="match status" value="1"/>
</dbReference>
<dbReference type="EMBL" id="JAINVV010000001">
    <property type="protein sequence ID" value="MBY8820728.1"/>
    <property type="molecule type" value="Genomic_DNA"/>
</dbReference>
<evidence type="ECO:0000259" key="6">
    <source>
        <dbReference type="Pfam" id="PF02776"/>
    </source>
</evidence>
<organism evidence="7 8">
    <name type="scientific">Sphingomonas colocasiae</name>
    <dbReference type="NCBI Taxonomy" id="1848973"/>
    <lineage>
        <taxon>Bacteria</taxon>
        <taxon>Pseudomonadati</taxon>
        <taxon>Pseudomonadota</taxon>
        <taxon>Alphaproteobacteria</taxon>
        <taxon>Sphingomonadales</taxon>
        <taxon>Sphingomonadaceae</taxon>
        <taxon>Sphingomonas</taxon>
    </lineage>
</organism>
<dbReference type="CDD" id="cd07035">
    <property type="entry name" value="TPP_PYR_POX_like"/>
    <property type="match status" value="1"/>
</dbReference>
<dbReference type="InterPro" id="IPR012000">
    <property type="entry name" value="Thiamin_PyroP_enz_cen_dom"/>
</dbReference>
<dbReference type="PANTHER" id="PTHR18968">
    <property type="entry name" value="THIAMINE PYROPHOSPHATE ENZYMES"/>
    <property type="match status" value="1"/>
</dbReference>
<sequence length="611" mass="66536">METMTKTIKLSAWVADRLAEHGVRHVFMLTGGGAMHLNHSLGTHEGLETIFTHHEQALAMAAEAYYRLTNRLPVVNVTSGPGGTNAITGVYGAYVDSIGMLVISGQVKIETTVRSTGLSLRQYGDQELDIEELVRPITKYAVMVTDPRSIRYHLEKALYLATSGRPGPCWLDIPLDVQAAKIDPDDLLPGFDPAELDEPWKRTDLAATADTILEKLRQAERPVVFAGAGVRLSGAHADFLRLIEKLGVPVVTGWNAHDTLWNDHPLYAGRPGTVGDRGGNMVTQSADLLLILGSRLNIRQVSYNWSSFAREAYKIWVDIDPLELQKPNVSPDMPVVADLAELIPALLAAGHEGPTPAQSEWLGWARERVRRFPTVLPEYRSHGPVLHPYAAMDALFAALDEDDIIVTGNGSACVVSFQVAEIKRGQRLWTNSGCATMGYDLPAAIGVCAATGNHQRVICIAGDGSIMMNLQEMQTIAGYALPVKVFLINNNGYVSIFQTHRNFFNGVEVGGGPKSNVTFPDFGKVAHAFGFAYHRAETRDELTAAIAATLAEDGPVVCEIMVDEHVAFAPKLGAKQHPDGRITSPALEDLSPFLPREVLRENMAIDLLDDA</sequence>
<feature type="domain" description="Thiamine pyrophosphate enzyme central" evidence="4">
    <location>
        <begin position="210"/>
        <end position="346"/>
    </location>
</feature>
<gene>
    <name evidence="7" type="ORF">K7G82_00395</name>
</gene>
<dbReference type="Pfam" id="PF00205">
    <property type="entry name" value="TPP_enzyme_M"/>
    <property type="match status" value="1"/>
</dbReference>
<name>A0ABS7PHK3_9SPHN</name>
<dbReference type="Gene3D" id="3.40.50.970">
    <property type="match status" value="2"/>
</dbReference>
<dbReference type="SUPFAM" id="SSF52518">
    <property type="entry name" value="Thiamin diphosphate-binding fold (THDP-binding)"/>
    <property type="match status" value="2"/>
</dbReference>
<keyword evidence="2 3" id="KW-0786">Thiamine pyrophosphate</keyword>
<dbReference type="InterPro" id="IPR011766">
    <property type="entry name" value="TPP_enzyme_TPP-bd"/>
</dbReference>
<keyword evidence="8" id="KW-1185">Reference proteome</keyword>
<dbReference type="Proteomes" id="UP000706039">
    <property type="component" value="Unassembled WGS sequence"/>
</dbReference>
<proteinExistence type="inferred from homology"/>
<evidence type="ECO:0000313" key="7">
    <source>
        <dbReference type="EMBL" id="MBY8820728.1"/>
    </source>
</evidence>
<evidence type="ECO:0000259" key="4">
    <source>
        <dbReference type="Pfam" id="PF00205"/>
    </source>
</evidence>
<comment type="similarity">
    <text evidence="1 3">Belongs to the TPP enzyme family.</text>
</comment>
<dbReference type="CDD" id="cd00568">
    <property type="entry name" value="TPP_enzymes"/>
    <property type="match status" value="1"/>
</dbReference>
<protein>
    <submittedName>
        <fullName evidence="7">Thiamine pyrophosphate-binding protein</fullName>
    </submittedName>
</protein>
<dbReference type="SUPFAM" id="SSF52467">
    <property type="entry name" value="DHS-like NAD/FAD-binding domain"/>
    <property type="match status" value="1"/>
</dbReference>
<dbReference type="InterPro" id="IPR029035">
    <property type="entry name" value="DHS-like_NAD/FAD-binding_dom"/>
</dbReference>
<dbReference type="PANTHER" id="PTHR18968:SF142">
    <property type="entry name" value="ACETOLACTATE SYNTHASE"/>
    <property type="match status" value="1"/>
</dbReference>
<dbReference type="InterPro" id="IPR029061">
    <property type="entry name" value="THDP-binding"/>
</dbReference>
<accession>A0ABS7PHK3</accession>
<evidence type="ECO:0000256" key="1">
    <source>
        <dbReference type="ARBA" id="ARBA00007812"/>
    </source>
</evidence>
<dbReference type="InterPro" id="IPR045229">
    <property type="entry name" value="TPP_enz"/>
</dbReference>
<evidence type="ECO:0000259" key="5">
    <source>
        <dbReference type="Pfam" id="PF02775"/>
    </source>
</evidence>
<dbReference type="Pfam" id="PF02775">
    <property type="entry name" value="TPP_enzyme_C"/>
    <property type="match status" value="1"/>
</dbReference>
<dbReference type="InterPro" id="IPR012001">
    <property type="entry name" value="Thiamin_PyroP_enz_TPP-bd_dom"/>
</dbReference>
<dbReference type="Gene3D" id="3.40.50.1220">
    <property type="entry name" value="TPP-binding domain"/>
    <property type="match status" value="1"/>
</dbReference>